<evidence type="ECO:0000256" key="5">
    <source>
        <dbReference type="ARBA" id="ARBA00020963"/>
    </source>
</evidence>
<evidence type="ECO:0000256" key="1">
    <source>
        <dbReference type="ARBA" id="ARBA00004496"/>
    </source>
</evidence>
<name>H6RXD4_BLASD</name>
<dbReference type="GO" id="GO:0006779">
    <property type="term" value="P:porphyrin-containing compound biosynthetic process"/>
    <property type="evidence" value="ECO:0007669"/>
    <property type="project" value="UniProtKB-KW"/>
</dbReference>
<dbReference type="EMBL" id="FO117623">
    <property type="protein sequence ID" value="CCG04745.1"/>
    <property type="molecule type" value="Genomic_DNA"/>
</dbReference>
<dbReference type="Proteomes" id="UP000007517">
    <property type="component" value="Chromosome"/>
</dbReference>
<evidence type="ECO:0000256" key="3">
    <source>
        <dbReference type="ARBA" id="ARBA00007487"/>
    </source>
</evidence>
<dbReference type="RefSeq" id="WP_014377619.1">
    <property type="nucleotide sequence ID" value="NC_016943.1"/>
</dbReference>
<keyword evidence="9 17" id="KW-0547">Nucleotide-binding</keyword>
<proteinExistence type="inferred from homology"/>
<dbReference type="InterPro" id="IPR029499">
    <property type="entry name" value="PduO-typ"/>
</dbReference>
<keyword evidence="6" id="KW-0963">Cytoplasm</keyword>
<evidence type="ECO:0000256" key="4">
    <source>
        <dbReference type="ARBA" id="ARBA00012454"/>
    </source>
</evidence>
<dbReference type="UniPathway" id="UPA00148">
    <property type="reaction ID" value="UER00233"/>
</dbReference>
<reference evidence="19 20" key="1">
    <citation type="journal article" date="2012" name="J. Bacteriol.">
        <title>Genome Sequence of Blastococcus saxobsidens DD2, a Stone-Inhabiting Bacterium.</title>
        <authorList>
            <person name="Chouaia B."/>
            <person name="Crotti E."/>
            <person name="Brusetti L."/>
            <person name="Daffonchio D."/>
            <person name="Essoussi I."/>
            <person name="Nouioui I."/>
            <person name="Sbissi I."/>
            <person name="Ghodhbane-Gtari F."/>
            <person name="Gtari M."/>
            <person name="Vacherie B."/>
            <person name="Barbe V."/>
            <person name="Medigue C."/>
            <person name="Gury J."/>
            <person name="Pujic P."/>
            <person name="Normand P."/>
        </authorList>
    </citation>
    <scope>NUCLEOTIDE SEQUENCE [LARGE SCALE GENOMIC DNA]</scope>
    <source>
        <strain evidence="19 20">DD2</strain>
    </source>
</reference>
<protein>
    <recommendedName>
        <fullName evidence="5 17">Corrinoid adenosyltransferase</fullName>
        <ecNumber evidence="4 17">2.5.1.17</ecNumber>
    </recommendedName>
    <alternativeName>
        <fullName evidence="12 17">Cob(II)alamin adenosyltransferase</fullName>
    </alternativeName>
    <alternativeName>
        <fullName evidence="14 17">Cob(II)yrinic acid a,c-diamide adenosyltransferase</fullName>
    </alternativeName>
    <alternativeName>
        <fullName evidence="13 17">Cobinamide/cobalamin adenosyltransferase</fullName>
    </alternativeName>
</protein>
<evidence type="ECO:0000256" key="6">
    <source>
        <dbReference type="ARBA" id="ARBA00022490"/>
    </source>
</evidence>
<sequence>MTIRLTRIYTKTGDAGQTHLGDMSRVSKTDPRLVAYADVDEANSAIGVALALGSADPAVAELLRSIQNDLFDVGADLCAPIVEAPEYPPLRITAAYTERLEAACDTYNETLPKLTSFILPGGTALAALLHQVRVIVRRAERSVWAILEVEPERTNPETARYLNRLSDLVFILGRVANPDGDILWEPGAHSGAHVQRAAAAREQQAD</sequence>
<dbReference type="InterPro" id="IPR036451">
    <property type="entry name" value="CblAdoTrfase-like_sf"/>
</dbReference>
<dbReference type="Pfam" id="PF01923">
    <property type="entry name" value="Cob_adeno_trans"/>
    <property type="match status" value="1"/>
</dbReference>
<dbReference type="eggNOG" id="COG2096">
    <property type="taxonomic scope" value="Bacteria"/>
</dbReference>
<evidence type="ECO:0000256" key="10">
    <source>
        <dbReference type="ARBA" id="ARBA00022840"/>
    </source>
</evidence>
<dbReference type="Gene3D" id="1.20.1200.10">
    <property type="entry name" value="Cobalamin adenosyltransferase-like"/>
    <property type="match status" value="1"/>
</dbReference>
<comment type="pathway">
    <text evidence="2 17">Cofactor biosynthesis; adenosylcobalamin biosynthesis; adenosylcobalamin from cob(II)yrinate a,c-diamide: step 2/7.</text>
</comment>
<feature type="domain" description="Cobalamin adenosyltransferase-like" evidence="18">
    <location>
        <begin position="8"/>
        <end position="176"/>
    </location>
</feature>
<comment type="catalytic activity">
    <reaction evidence="16 17">
        <text>2 cob(II)alamin + reduced [electron-transfer flavoprotein] + 2 ATP = 2 adenosylcob(III)alamin + 2 triphosphate + oxidized [electron-transfer flavoprotein] + 3 H(+)</text>
        <dbReference type="Rhea" id="RHEA:28671"/>
        <dbReference type="Rhea" id="RHEA-COMP:10685"/>
        <dbReference type="Rhea" id="RHEA-COMP:10686"/>
        <dbReference type="ChEBI" id="CHEBI:15378"/>
        <dbReference type="ChEBI" id="CHEBI:16304"/>
        <dbReference type="ChEBI" id="CHEBI:18036"/>
        <dbReference type="ChEBI" id="CHEBI:18408"/>
        <dbReference type="ChEBI" id="CHEBI:30616"/>
        <dbReference type="ChEBI" id="CHEBI:57692"/>
        <dbReference type="ChEBI" id="CHEBI:58307"/>
        <dbReference type="EC" id="2.5.1.17"/>
    </reaction>
</comment>
<evidence type="ECO:0000256" key="14">
    <source>
        <dbReference type="ARBA" id="ARBA00033354"/>
    </source>
</evidence>
<keyword evidence="7 17" id="KW-0169">Cobalamin biosynthesis</keyword>
<keyword evidence="20" id="KW-1185">Reference proteome</keyword>
<comment type="similarity">
    <text evidence="3 17">Belongs to the Cob(I)alamin adenosyltransferase family.</text>
</comment>
<dbReference type="SUPFAM" id="SSF89028">
    <property type="entry name" value="Cobalamin adenosyltransferase-like"/>
    <property type="match status" value="1"/>
</dbReference>
<dbReference type="PANTHER" id="PTHR12213:SF0">
    <property type="entry name" value="CORRINOID ADENOSYLTRANSFERASE MMAB"/>
    <property type="match status" value="1"/>
</dbReference>
<evidence type="ECO:0000256" key="15">
    <source>
        <dbReference type="ARBA" id="ARBA00048555"/>
    </source>
</evidence>
<dbReference type="OrthoDB" id="9778896at2"/>
<evidence type="ECO:0000256" key="12">
    <source>
        <dbReference type="ARBA" id="ARBA00031529"/>
    </source>
</evidence>
<evidence type="ECO:0000313" key="20">
    <source>
        <dbReference type="Proteomes" id="UP000007517"/>
    </source>
</evidence>
<accession>H6RXD4</accession>
<comment type="subcellular location">
    <subcellularLocation>
        <location evidence="1">Cytoplasm</location>
    </subcellularLocation>
</comment>
<dbReference type="STRING" id="1146883.BLASA_3914"/>
<dbReference type="HOGENOM" id="CLU_083486_0_0_11"/>
<evidence type="ECO:0000259" key="18">
    <source>
        <dbReference type="Pfam" id="PF01923"/>
    </source>
</evidence>
<dbReference type="NCBIfam" id="TIGR00636">
    <property type="entry name" value="PduO_Nterm"/>
    <property type="match status" value="1"/>
</dbReference>
<dbReference type="AlphaFoldDB" id="H6RXD4"/>
<dbReference type="GO" id="GO:0005524">
    <property type="term" value="F:ATP binding"/>
    <property type="evidence" value="ECO:0007669"/>
    <property type="project" value="UniProtKB-UniRule"/>
</dbReference>
<keyword evidence="8 17" id="KW-0808">Transferase</keyword>
<evidence type="ECO:0000256" key="9">
    <source>
        <dbReference type="ARBA" id="ARBA00022741"/>
    </source>
</evidence>
<dbReference type="GO" id="GO:0008817">
    <property type="term" value="F:corrinoid adenosyltransferase activity"/>
    <property type="evidence" value="ECO:0007669"/>
    <property type="project" value="UniProtKB-UniRule"/>
</dbReference>
<dbReference type="PANTHER" id="PTHR12213">
    <property type="entry name" value="CORRINOID ADENOSYLTRANSFERASE"/>
    <property type="match status" value="1"/>
</dbReference>
<evidence type="ECO:0000256" key="7">
    <source>
        <dbReference type="ARBA" id="ARBA00022573"/>
    </source>
</evidence>
<evidence type="ECO:0000256" key="2">
    <source>
        <dbReference type="ARBA" id="ARBA00005121"/>
    </source>
</evidence>
<gene>
    <name evidence="19" type="ordered locus">BLASA_3914</name>
</gene>
<evidence type="ECO:0000256" key="16">
    <source>
        <dbReference type="ARBA" id="ARBA00048692"/>
    </source>
</evidence>
<evidence type="ECO:0000256" key="11">
    <source>
        <dbReference type="ARBA" id="ARBA00023244"/>
    </source>
</evidence>
<reference evidence="20" key="2">
    <citation type="submission" date="2012-02" db="EMBL/GenBank/DDBJ databases">
        <title>Complete genome sequence of Blastococcus saxobsidens strain DD2.</title>
        <authorList>
            <person name="Genoscope."/>
        </authorList>
    </citation>
    <scope>NUCLEOTIDE SEQUENCE [LARGE SCALE GENOMIC DNA]</scope>
    <source>
        <strain evidence="20">DD2</strain>
    </source>
</reference>
<dbReference type="InterPro" id="IPR016030">
    <property type="entry name" value="CblAdoTrfase-like"/>
</dbReference>
<dbReference type="GO" id="GO:0009236">
    <property type="term" value="P:cobalamin biosynthetic process"/>
    <property type="evidence" value="ECO:0007669"/>
    <property type="project" value="UniProtKB-UniRule"/>
</dbReference>
<evidence type="ECO:0000256" key="8">
    <source>
        <dbReference type="ARBA" id="ARBA00022679"/>
    </source>
</evidence>
<dbReference type="KEGG" id="bsd:BLASA_3914"/>
<evidence type="ECO:0000256" key="17">
    <source>
        <dbReference type="RuleBase" id="RU366026"/>
    </source>
</evidence>
<evidence type="ECO:0000313" key="19">
    <source>
        <dbReference type="EMBL" id="CCG04745.1"/>
    </source>
</evidence>
<evidence type="ECO:0000256" key="13">
    <source>
        <dbReference type="ARBA" id="ARBA00033334"/>
    </source>
</evidence>
<dbReference type="FunFam" id="1.20.1200.10:FF:000003">
    <property type="entry name" value="ATP:cob(I)alamin adenosyltransferase"/>
    <property type="match status" value="1"/>
</dbReference>
<comment type="catalytic activity">
    <reaction evidence="15 17">
        <text>2 cob(II)yrinate a,c diamide + reduced [electron-transfer flavoprotein] + 2 ATP = 2 adenosylcob(III)yrinate a,c-diamide + 2 triphosphate + oxidized [electron-transfer flavoprotein] + 3 H(+)</text>
        <dbReference type="Rhea" id="RHEA:11528"/>
        <dbReference type="Rhea" id="RHEA-COMP:10685"/>
        <dbReference type="Rhea" id="RHEA-COMP:10686"/>
        <dbReference type="ChEBI" id="CHEBI:15378"/>
        <dbReference type="ChEBI" id="CHEBI:18036"/>
        <dbReference type="ChEBI" id="CHEBI:30616"/>
        <dbReference type="ChEBI" id="CHEBI:57692"/>
        <dbReference type="ChEBI" id="CHEBI:58307"/>
        <dbReference type="ChEBI" id="CHEBI:58503"/>
        <dbReference type="ChEBI" id="CHEBI:58537"/>
        <dbReference type="EC" id="2.5.1.17"/>
    </reaction>
</comment>
<dbReference type="EC" id="2.5.1.17" evidence="4 17"/>
<organism evidence="19 20">
    <name type="scientific">Blastococcus saxobsidens (strain DD2)</name>
    <dbReference type="NCBI Taxonomy" id="1146883"/>
    <lineage>
        <taxon>Bacteria</taxon>
        <taxon>Bacillati</taxon>
        <taxon>Actinomycetota</taxon>
        <taxon>Actinomycetes</taxon>
        <taxon>Geodermatophilales</taxon>
        <taxon>Geodermatophilaceae</taxon>
        <taxon>Blastococcus</taxon>
    </lineage>
</organism>
<dbReference type="GO" id="GO:0005737">
    <property type="term" value="C:cytoplasm"/>
    <property type="evidence" value="ECO:0007669"/>
    <property type="project" value="UniProtKB-SubCell"/>
</dbReference>
<keyword evidence="10 17" id="KW-0067">ATP-binding</keyword>
<keyword evidence="11" id="KW-0627">Porphyrin biosynthesis</keyword>